<feature type="region of interest" description="Disordered" evidence="2">
    <location>
        <begin position="533"/>
        <end position="555"/>
    </location>
</feature>
<dbReference type="EMBL" id="JH432037">
    <property type="status" value="NOT_ANNOTATED_CDS"/>
    <property type="molecule type" value="Genomic_DNA"/>
</dbReference>
<feature type="region of interest" description="Disordered" evidence="2">
    <location>
        <begin position="480"/>
        <end position="511"/>
    </location>
</feature>
<dbReference type="SUPFAM" id="SSF57756">
    <property type="entry name" value="Retrovirus zinc finger-like domains"/>
    <property type="match status" value="1"/>
</dbReference>
<protein>
    <recommendedName>
        <fullName evidence="7">CCHC-type domain-containing protein</fullName>
    </recommendedName>
</protein>
<keyword evidence="6" id="KW-1185">Reference proteome</keyword>
<organism evidence="5 6">
    <name type="scientific">Strigamia maritima</name>
    <name type="common">European centipede</name>
    <name type="synonym">Geophilus maritimus</name>
    <dbReference type="NCBI Taxonomy" id="126957"/>
    <lineage>
        <taxon>Eukaryota</taxon>
        <taxon>Metazoa</taxon>
        <taxon>Ecdysozoa</taxon>
        <taxon>Arthropoda</taxon>
        <taxon>Myriapoda</taxon>
        <taxon>Chilopoda</taxon>
        <taxon>Pleurostigmophora</taxon>
        <taxon>Geophilomorpha</taxon>
        <taxon>Linotaeniidae</taxon>
        <taxon>Strigamia</taxon>
    </lineage>
</organism>
<evidence type="ECO:0000313" key="6">
    <source>
        <dbReference type="Proteomes" id="UP000014500"/>
    </source>
</evidence>
<dbReference type="InterPro" id="IPR016177">
    <property type="entry name" value="DNA-bd_dom_sf"/>
</dbReference>
<feature type="domain" description="MBD" evidence="4">
    <location>
        <begin position="549"/>
        <end position="622"/>
    </location>
</feature>
<dbReference type="SMART" id="SM00343">
    <property type="entry name" value="ZnF_C2HC"/>
    <property type="match status" value="2"/>
</dbReference>
<dbReference type="Proteomes" id="UP000014500">
    <property type="component" value="Unassembled WGS sequence"/>
</dbReference>
<dbReference type="GO" id="GO:0008270">
    <property type="term" value="F:zinc ion binding"/>
    <property type="evidence" value="ECO:0007669"/>
    <property type="project" value="UniProtKB-KW"/>
</dbReference>
<accession>T1JBY0</accession>
<dbReference type="Pfam" id="PF00098">
    <property type="entry name" value="zf-CCHC"/>
    <property type="match status" value="2"/>
</dbReference>
<feature type="region of interest" description="Disordered" evidence="2">
    <location>
        <begin position="412"/>
        <end position="447"/>
    </location>
</feature>
<feature type="domain" description="CCHC-type" evidence="3">
    <location>
        <begin position="400"/>
        <end position="415"/>
    </location>
</feature>
<feature type="compositionally biased region" description="Polar residues" evidence="2">
    <location>
        <begin position="533"/>
        <end position="545"/>
    </location>
</feature>
<feature type="compositionally biased region" description="Basic residues" evidence="2">
    <location>
        <begin position="423"/>
        <end position="435"/>
    </location>
</feature>
<evidence type="ECO:0000259" key="3">
    <source>
        <dbReference type="PROSITE" id="PS50158"/>
    </source>
</evidence>
<reference evidence="6" key="1">
    <citation type="submission" date="2011-05" db="EMBL/GenBank/DDBJ databases">
        <authorList>
            <person name="Richards S.R."/>
            <person name="Qu J."/>
            <person name="Jiang H."/>
            <person name="Jhangiani S.N."/>
            <person name="Agravi P."/>
            <person name="Goodspeed R."/>
            <person name="Gross S."/>
            <person name="Mandapat C."/>
            <person name="Jackson L."/>
            <person name="Mathew T."/>
            <person name="Pu L."/>
            <person name="Thornton R."/>
            <person name="Saada N."/>
            <person name="Wilczek-Boney K.B."/>
            <person name="Lee S."/>
            <person name="Kovar C."/>
            <person name="Wu Y."/>
            <person name="Scherer S.E."/>
            <person name="Worley K.C."/>
            <person name="Muzny D.M."/>
            <person name="Gibbs R."/>
        </authorList>
    </citation>
    <scope>NUCLEOTIDE SEQUENCE</scope>
    <source>
        <strain evidence="6">Brora</strain>
    </source>
</reference>
<dbReference type="PANTHER" id="PTHR47481">
    <property type="match status" value="1"/>
</dbReference>
<dbReference type="Gene3D" id="4.10.60.10">
    <property type="entry name" value="Zinc finger, CCHC-type"/>
    <property type="match status" value="2"/>
</dbReference>
<dbReference type="Pfam" id="PF14223">
    <property type="entry name" value="Retrotran_gag_2"/>
    <property type="match status" value="1"/>
</dbReference>
<dbReference type="PhylomeDB" id="T1JBY0"/>
<keyword evidence="1" id="KW-0862">Zinc</keyword>
<evidence type="ECO:0008006" key="7">
    <source>
        <dbReference type="Google" id="ProtNLM"/>
    </source>
</evidence>
<dbReference type="STRING" id="126957.T1JBY0"/>
<dbReference type="Gene3D" id="3.30.890.10">
    <property type="entry name" value="Methyl-cpg-binding Protein 2, Chain A"/>
    <property type="match status" value="1"/>
</dbReference>
<dbReference type="SUPFAM" id="SSF54171">
    <property type="entry name" value="DNA-binding domain"/>
    <property type="match status" value="1"/>
</dbReference>
<dbReference type="PROSITE" id="PS50982">
    <property type="entry name" value="MBD"/>
    <property type="match status" value="1"/>
</dbReference>
<dbReference type="PROSITE" id="PS50158">
    <property type="entry name" value="ZF_CCHC"/>
    <property type="match status" value="2"/>
</dbReference>
<sequence length="661" mass="73974">MKQGILRQSSSVAPLGTSFMFVPCVVFCVPKANQLGKNSEFTSRLFGVRESRQLLAAAGPPSPAKRSRISHRNSTLQKTLKNRFHCDFWTLECPKVLATIERSTIGSRGWFSGPGQAPKIVQKSLWAIFVTKMSEKDITKSAASGIAKLDRTNYVQWCIDVQLLLEEKGIWSFALGKQEEPAAIASAQEKLKFAKNRAKSRAIIFQSLVPRLQPAAMKCDTTQAVWQHLKRLFEPSSIAREASLVETFYGIRRLENEELDTFVSRLEKAEDDLIAANVKLKPEDQIKAYILLSRVGKDFELQIQSIYQWQKDNFTYEKVLEALLLENNRRKLVAVSEMSSETVQAFSSKSKVSDSKTSADESYLQKITCFKCNQQGHFARDCVQNASVSQDTSYLDSVTCYTCGKTGHIPRQCPDGYAPRGGRPFRGRSRGRSSRRGGNTPGQPSSNVTSAWFAKVVDSGPVSVHPMVVCNERELFGNTRKTSNIQMKGNQEVEPYHDPGVSSDSEDDDITPSAPITKQVSVKADDVNGQSTSTITMRQKSSSVSGCPPKGILRTPVMSKPGWERVEVERQSETSKGRKDIYFYPPNSKLALRSVHEMQNYFKSVLKERYDSHLFNWKPTPVEGSSLAKSSETLFQSEPGVLDIKAEPKESVETYLVRMYD</sequence>
<evidence type="ECO:0000313" key="5">
    <source>
        <dbReference type="EnsemblMetazoa" id="SMAR011286-PA"/>
    </source>
</evidence>
<dbReference type="PANTHER" id="PTHR47481:SF31">
    <property type="entry name" value="OS01G0873500 PROTEIN"/>
    <property type="match status" value="1"/>
</dbReference>
<feature type="domain" description="CCHC-type" evidence="3">
    <location>
        <begin position="369"/>
        <end position="382"/>
    </location>
</feature>
<evidence type="ECO:0000256" key="1">
    <source>
        <dbReference type="PROSITE-ProRule" id="PRU00047"/>
    </source>
</evidence>
<dbReference type="InterPro" id="IPR001878">
    <property type="entry name" value="Znf_CCHC"/>
</dbReference>
<dbReference type="InterPro" id="IPR001739">
    <property type="entry name" value="Methyl_CpG_DNA-bd"/>
</dbReference>
<keyword evidence="1" id="KW-0479">Metal-binding</keyword>
<feature type="compositionally biased region" description="Polar residues" evidence="2">
    <location>
        <begin position="480"/>
        <end position="489"/>
    </location>
</feature>
<keyword evidence="1" id="KW-0863">Zinc-finger</keyword>
<reference evidence="5" key="2">
    <citation type="submission" date="2015-02" db="UniProtKB">
        <authorList>
            <consortium name="EnsemblMetazoa"/>
        </authorList>
    </citation>
    <scope>IDENTIFICATION</scope>
</reference>
<dbReference type="eggNOG" id="KOG4400">
    <property type="taxonomic scope" value="Eukaryota"/>
</dbReference>
<dbReference type="AlphaFoldDB" id="T1JBY0"/>
<dbReference type="HOGENOM" id="CLU_415230_0_0_1"/>
<dbReference type="InterPro" id="IPR036875">
    <property type="entry name" value="Znf_CCHC_sf"/>
</dbReference>
<evidence type="ECO:0000259" key="4">
    <source>
        <dbReference type="PROSITE" id="PS50982"/>
    </source>
</evidence>
<dbReference type="Pfam" id="PF01429">
    <property type="entry name" value="MBD"/>
    <property type="match status" value="1"/>
</dbReference>
<dbReference type="GO" id="GO:0003677">
    <property type="term" value="F:DNA binding"/>
    <property type="evidence" value="ECO:0007669"/>
    <property type="project" value="InterPro"/>
</dbReference>
<dbReference type="EnsemblMetazoa" id="SMAR011286-RA">
    <property type="protein sequence ID" value="SMAR011286-PA"/>
    <property type="gene ID" value="SMAR011286"/>
</dbReference>
<proteinExistence type="predicted"/>
<name>T1JBY0_STRMM</name>
<evidence type="ECO:0000256" key="2">
    <source>
        <dbReference type="SAM" id="MobiDB-lite"/>
    </source>
</evidence>